<dbReference type="NCBIfam" id="TIGR03862">
    <property type="entry name" value="flavo_PP4765"/>
    <property type="match status" value="1"/>
</dbReference>
<gene>
    <name evidence="6" type="ORF">OHM77_03105</name>
</gene>
<feature type="domain" description="RsdA/BaiN/AoA(So)-like insert" evidence="5">
    <location>
        <begin position="196"/>
        <end position="347"/>
    </location>
</feature>
<sequence>MDENDKRVAIIGAGPAGLMAAEMLARGGAAVDVFDAMPSVGRKFLMAGKGGLNLTHAEPFDAFIARYGVGREWVRPWLAEFGPEALREWARSLGVETFVGSSGRVFPVEMKAAPLLRAWLRRLRAGGVRFRMRHRWLGWDADGALRFATPAGEVKVSVGGTAAVLALGGGSWAKLGSDGAWMPWLAERGVAVAPLKPANCGFDVMWSDHFREKFAGRPVKPVVAAFAGQRRQGEFVVTEHGVEGGLIYAFSAALRDAIEREGGATLHLDLAPGRSAEWLKDEIARPRGSRSMGSHLQSRAGIAGVKAGLLRECASKADYADPARLAAAIKSLPLKLVAPRPLDEAISSAGGVMAESLDANLMLRGLPGVFCAGEMLDWEAPTGGYLLAACFASGAAAGKGALAWLSQLR</sequence>
<dbReference type="NCBIfam" id="TIGR00275">
    <property type="entry name" value="aminoacetone oxidase family FAD-binding enzyme"/>
    <property type="match status" value="1"/>
</dbReference>
<organism evidence="6">
    <name type="scientific">Candidatus Nitricoxidivorans perseverans</name>
    <dbReference type="NCBI Taxonomy" id="2975601"/>
    <lineage>
        <taxon>Bacteria</taxon>
        <taxon>Pseudomonadati</taxon>
        <taxon>Pseudomonadota</taxon>
        <taxon>Betaproteobacteria</taxon>
        <taxon>Nitrosomonadales</taxon>
        <taxon>Sterolibacteriaceae</taxon>
        <taxon>Candidatus Nitricoxidivorans</taxon>
    </lineage>
</organism>
<accession>A0AA49FLJ9</accession>
<dbReference type="PANTHER" id="PTHR42887:SF1">
    <property type="entry name" value="BLR3961 PROTEIN"/>
    <property type="match status" value="1"/>
</dbReference>
<evidence type="ECO:0000259" key="4">
    <source>
        <dbReference type="Pfam" id="PF03486"/>
    </source>
</evidence>
<dbReference type="InterPro" id="IPR023166">
    <property type="entry name" value="BaiN-like_dom_sf"/>
</dbReference>
<dbReference type="SUPFAM" id="SSF51905">
    <property type="entry name" value="FAD/NAD(P)-binding domain"/>
    <property type="match status" value="1"/>
</dbReference>
<proteinExistence type="predicted"/>
<dbReference type="InterPro" id="IPR036188">
    <property type="entry name" value="FAD/NAD-bd_sf"/>
</dbReference>
<name>A0AA49FLJ9_9PROT</name>
<evidence type="ECO:0000256" key="3">
    <source>
        <dbReference type="ARBA" id="ARBA00022827"/>
    </source>
</evidence>
<dbReference type="Proteomes" id="UP001234916">
    <property type="component" value="Chromosome"/>
</dbReference>
<dbReference type="EMBL" id="CP107246">
    <property type="protein sequence ID" value="WIM06296.1"/>
    <property type="molecule type" value="Genomic_DNA"/>
</dbReference>
<evidence type="ECO:0000256" key="1">
    <source>
        <dbReference type="ARBA" id="ARBA00001974"/>
    </source>
</evidence>
<feature type="domain" description="RsdA/BaiN/AoA(So)-like Rossmann fold-like" evidence="4">
    <location>
        <begin position="7"/>
        <end position="399"/>
    </location>
</feature>
<dbReference type="AlphaFoldDB" id="A0AA49FLJ9"/>
<reference evidence="6" key="1">
    <citation type="journal article" date="2023" name="Nat. Microbiol.">
        <title>Enrichment and characterization of a nitric oxide-reducing microbial community in a continuous bioreactor.</title>
        <authorList>
            <person name="Garrido-Amador P."/>
            <person name="Stortenbeker N."/>
            <person name="Wessels H.J.C.T."/>
            <person name="Speth D.R."/>
            <person name="Garcia-Heredia I."/>
            <person name="Kartal B."/>
        </authorList>
    </citation>
    <scope>NUCLEOTIDE SEQUENCE</scope>
    <source>
        <strain evidence="6">MAG1</strain>
    </source>
</reference>
<keyword evidence="2" id="KW-0285">Flavoprotein</keyword>
<dbReference type="KEGG" id="npv:OHM77_03105"/>
<dbReference type="InterPro" id="IPR057661">
    <property type="entry name" value="RsdA/BaiN/AoA(So)_Rossmann"/>
</dbReference>
<dbReference type="InterPro" id="IPR004792">
    <property type="entry name" value="BaiN-like"/>
</dbReference>
<evidence type="ECO:0000259" key="5">
    <source>
        <dbReference type="Pfam" id="PF22780"/>
    </source>
</evidence>
<dbReference type="SUPFAM" id="SSF160996">
    <property type="entry name" value="HI0933 insert domain-like"/>
    <property type="match status" value="1"/>
</dbReference>
<dbReference type="InterPro" id="IPR055178">
    <property type="entry name" value="RsdA/BaiN/AoA(So)-like_dom"/>
</dbReference>
<dbReference type="PANTHER" id="PTHR42887">
    <property type="entry name" value="OS12G0638800 PROTEIN"/>
    <property type="match status" value="1"/>
</dbReference>
<protein>
    <submittedName>
        <fullName evidence="6">TIGR03862 family flavoprotein</fullName>
    </submittedName>
</protein>
<keyword evidence="3" id="KW-0274">FAD</keyword>
<dbReference type="Gene3D" id="2.40.30.10">
    <property type="entry name" value="Translation factors"/>
    <property type="match status" value="1"/>
</dbReference>
<dbReference type="PRINTS" id="PR00419">
    <property type="entry name" value="ADXRDTASE"/>
</dbReference>
<dbReference type="Gene3D" id="1.10.8.260">
    <property type="entry name" value="HI0933 insert domain-like"/>
    <property type="match status" value="1"/>
</dbReference>
<evidence type="ECO:0000313" key="6">
    <source>
        <dbReference type="EMBL" id="WIM06296.1"/>
    </source>
</evidence>
<comment type="cofactor">
    <cofactor evidence="1">
        <name>FAD</name>
        <dbReference type="ChEBI" id="CHEBI:57692"/>
    </cofactor>
</comment>
<dbReference type="Pfam" id="PF03486">
    <property type="entry name" value="HI0933_like"/>
    <property type="match status" value="1"/>
</dbReference>
<dbReference type="Gene3D" id="3.50.50.60">
    <property type="entry name" value="FAD/NAD(P)-binding domain"/>
    <property type="match status" value="1"/>
</dbReference>
<dbReference type="InterPro" id="IPR022460">
    <property type="entry name" value="Flavoprotein_PP4765"/>
</dbReference>
<dbReference type="Pfam" id="PF22780">
    <property type="entry name" value="HI0933_like_1st"/>
    <property type="match status" value="1"/>
</dbReference>
<evidence type="ECO:0000256" key="2">
    <source>
        <dbReference type="ARBA" id="ARBA00022630"/>
    </source>
</evidence>